<evidence type="ECO:0000259" key="3">
    <source>
        <dbReference type="Pfam" id="PF17746"/>
    </source>
</evidence>
<dbReference type="Pfam" id="PF17746">
    <property type="entry name" value="SfsA_N"/>
    <property type="match status" value="1"/>
</dbReference>
<dbReference type="PANTHER" id="PTHR30545:SF2">
    <property type="entry name" value="SUGAR FERMENTATION STIMULATION PROTEIN A"/>
    <property type="match status" value="1"/>
</dbReference>
<dbReference type="InterPro" id="IPR005224">
    <property type="entry name" value="SfsA"/>
</dbReference>
<evidence type="ECO:0000313" key="5">
    <source>
        <dbReference type="Proteomes" id="UP001154240"/>
    </source>
</evidence>
<reference evidence="4" key="1">
    <citation type="journal article" date="2022" name="bioRxiv">
        <title>Thiovibrio frasassiensisgen. nov., sp. nov., an autotrophic, elemental sulfur disproportionating bacterium isolated from sulfidic karst sediment, and proposal of Thiovibrionaceae fam. nov.</title>
        <authorList>
            <person name="Aronson H."/>
            <person name="Thomas C."/>
            <person name="Bhattacharyya M."/>
            <person name="Eckstein S."/>
            <person name="Jensen S."/>
            <person name="Barco R."/>
            <person name="Macalady J."/>
            <person name="Amend J."/>
        </authorList>
    </citation>
    <scope>NUCLEOTIDE SEQUENCE</scope>
    <source>
        <strain evidence="4">RS19-109</strain>
    </source>
</reference>
<accession>A0A9X4MGJ8</accession>
<dbReference type="CDD" id="cd22359">
    <property type="entry name" value="SfsA-like_bacterial"/>
    <property type="match status" value="1"/>
</dbReference>
<organism evidence="4 5">
    <name type="scientific">Thiovibrio frasassiensis</name>
    <dbReference type="NCBI Taxonomy" id="2984131"/>
    <lineage>
        <taxon>Bacteria</taxon>
        <taxon>Pseudomonadati</taxon>
        <taxon>Thermodesulfobacteriota</taxon>
        <taxon>Desulfobulbia</taxon>
        <taxon>Desulfobulbales</taxon>
        <taxon>Thiovibrionaceae</taxon>
        <taxon>Thiovibrio</taxon>
    </lineage>
</organism>
<comment type="similarity">
    <text evidence="1">Belongs to the SfsA family.</text>
</comment>
<dbReference type="AlphaFoldDB" id="A0A9X4MGJ8"/>
<dbReference type="Gene3D" id="3.40.1350.60">
    <property type="match status" value="1"/>
</dbReference>
<dbReference type="Gene3D" id="2.40.50.580">
    <property type="match status" value="1"/>
</dbReference>
<dbReference type="RefSeq" id="WP_307632819.1">
    <property type="nucleotide sequence ID" value="NZ_JAPHEH010000001.1"/>
</dbReference>
<dbReference type="NCBIfam" id="TIGR00230">
    <property type="entry name" value="sfsA"/>
    <property type="match status" value="1"/>
</dbReference>
<comment type="caution">
    <text evidence="4">The sequence shown here is derived from an EMBL/GenBank/DDBJ whole genome shotgun (WGS) entry which is preliminary data.</text>
</comment>
<feature type="domain" description="SfsA N-terminal OB" evidence="3">
    <location>
        <begin position="15"/>
        <end position="79"/>
    </location>
</feature>
<name>A0A9X4MGJ8_9BACT</name>
<protein>
    <recommendedName>
        <fullName evidence="1">Sugar fermentation stimulation protein homolog</fullName>
    </recommendedName>
</protein>
<evidence type="ECO:0000256" key="1">
    <source>
        <dbReference type="HAMAP-Rule" id="MF_00095"/>
    </source>
</evidence>
<dbReference type="InterPro" id="IPR041465">
    <property type="entry name" value="SfsA_N"/>
</dbReference>
<dbReference type="Proteomes" id="UP001154240">
    <property type="component" value="Unassembled WGS sequence"/>
</dbReference>
<dbReference type="GO" id="GO:0003677">
    <property type="term" value="F:DNA binding"/>
    <property type="evidence" value="ECO:0007669"/>
    <property type="project" value="InterPro"/>
</dbReference>
<gene>
    <name evidence="1 4" type="primary">sfsA</name>
    <name evidence="4" type="ORF">OLX77_06695</name>
</gene>
<evidence type="ECO:0000313" key="4">
    <source>
        <dbReference type="EMBL" id="MDG4475845.1"/>
    </source>
</evidence>
<dbReference type="EMBL" id="JAPHEH010000001">
    <property type="protein sequence ID" value="MDG4475845.1"/>
    <property type="molecule type" value="Genomic_DNA"/>
</dbReference>
<evidence type="ECO:0000259" key="2">
    <source>
        <dbReference type="Pfam" id="PF03749"/>
    </source>
</evidence>
<dbReference type="HAMAP" id="MF_00095">
    <property type="entry name" value="SfsA"/>
    <property type="match status" value="1"/>
</dbReference>
<proteinExistence type="inferred from homology"/>
<dbReference type="Pfam" id="PF03749">
    <property type="entry name" value="SfsA"/>
    <property type="match status" value="1"/>
</dbReference>
<feature type="domain" description="Sugar fermentation stimulation protein C-terminal" evidence="2">
    <location>
        <begin position="83"/>
        <end position="219"/>
    </location>
</feature>
<dbReference type="InterPro" id="IPR040452">
    <property type="entry name" value="SfsA_C"/>
</dbReference>
<dbReference type="PANTHER" id="PTHR30545">
    <property type="entry name" value="SUGAR FERMENTATION STIMULATION PROTEIN A"/>
    <property type="match status" value="1"/>
</dbReference>
<reference evidence="4" key="2">
    <citation type="submission" date="2022-10" db="EMBL/GenBank/DDBJ databases">
        <authorList>
            <person name="Aronson H.S."/>
        </authorList>
    </citation>
    <scope>NUCLEOTIDE SEQUENCE</scope>
    <source>
        <strain evidence="4">RS19-109</strain>
    </source>
</reference>
<keyword evidence="5" id="KW-1185">Reference proteome</keyword>
<sequence length="233" mass="25466">MEFGQILQQGRLVLRYKRFLADVAMDDGRLLTVHCPNSGSMSGCKEPGSPVLVSLADNPKRKYGHTLEMVRVGTTWVGINTARTNGLVAEAIRAGVVAELAGIEMIRPEIKVSDKSRLDFLLTRGEEQIYVEVKNCSLALDRAAMFPDAVTTRGAKHLAELLTLRQTGCRAVVFFCVQREDVDYFAPAAHIDPGYAQALREVAAQGVEVLAYGATLSPEAITIVRPLPVRLDL</sequence>